<evidence type="ECO:0000313" key="2">
    <source>
        <dbReference type="EMBL" id="CCK76596.1"/>
    </source>
</evidence>
<gene>
    <name evidence="2" type="ORF">OLEAN_C24200</name>
</gene>
<dbReference type="AlphaFoldDB" id="R4YNG3"/>
<dbReference type="Gene3D" id="1.10.1200.10">
    <property type="entry name" value="ACP-like"/>
    <property type="match status" value="1"/>
</dbReference>
<sequence length="430" mass="50022">MTKEQIVESLFKVLSENMSLPNMDKFHSDARLLEDLALDSSMVLHMLMLLEVEHEMAMDENALMNEDFETVRAVANILYTGQNLPKHEKGLEVYEDVKIHCVASNLAEVVKRFPQLDHRILYFAVSDATACIDDRFVLRYHDENINHDIFFNWYERLYGMPIRPWYDKQASKEKNLAILESLVQKRAPGQHILVMLDMFHLPERENEFNKDPFPHYVMLGPTNDPDLWFMYDPDYRWEGVFNKDRILNAVAQPTVSGGYVFSEQGARVTPVEEVIAFFDASVVPNANPVTDMIRAIITAHVKGEDKNGEPLPLENLIKAVEEIPVMSPRKYAYEHGFAFFWRELELPEQEFDDWCDVIDELAKTYKLIQFNAMKLAVTKKEAFAEKVFQLLDQQDEREFKLKQRLIEVKDSWAKTMLEPSDTQQLEGACL</sequence>
<feature type="domain" description="Carrier" evidence="1">
    <location>
        <begin position="4"/>
        <end position="82"/>
    </location>
</feature>
<proteinExistence type="predicted"/>
<organism evidence="2 3">
    <name type="scientific">Oleispira antarctica RB-8</name>
    <dbReference type="NCBI Taxonomy" id="698738"/>
    <lineage>
        <taxon>Bacteria</taxon>
        <taxon>Pseudomonadati</taxon>
        <taxon>Pseudomonadota</taxon>
        <taxon>Gammaproteobacteria</taxon>
        <taxon>Oceanospirillales</taxon>
        <taxon>Oceanospirillaceae</taxon>
        <taxon>Oleispira</taxon>
    </lineage>
</organism>
<reference evidence="2 3" key="1">
    <citation type="journal article" date="2013" name="Nat. Commun.">
        <title>Genome sequence and functional genomic analysis of the oil-degrading bacterium Oleispira antarctica.</title>
        <authorList>
            <person name="Kube M."/>
            <person name="Chernikova T.N."/>
            <person name="Al-Ramahi Y."/>
            <person name="Beloqui A."/>
            <person name="Lopez-Cortez N."/>
            <person name="Guazzaroni M.E."/>
            <person name="Heipieper H.J."/>
            <person name="Klages S."/>
            <person name="Kotsyurbenko O.R."/>
            <person name="Langer I."/>
            <person name="Nechitaylo T.Y."/>
            <person name="Lunsdorf H."/>
            <person name="Fernandez M."/>
            <person name="Juarez S."/>
            <person name="Ciordia S."/>
            <person name="Singer A."/>
            <person name="Kagan O."/>
            <person name="Egorova O."/>
            <person name="Petit P.A."/>
            <person name="Stogios P."/>
            <person name="Kim Y."/>
            <person name="Tchigvintsev A."/>
            <person name="Flick R."/>
            <person name="Denaro R."/>
            <person name="Genovese M."/>
            <person name="Albar J.P."/>
            <person name="Reva O.N."/>
            <person name="Martinez-Gomariz M."/>
            <person name="Tran H."/>
            <person name="Ferrer M."/>
            <person name="Savchenko A."/>
            <person name="Yakunin A.F."/>
            <person name="Yakimov M.M."/>
            <person name="Golyshina O.V."/>
            <person name="Reinhardt R."/>
            <person name="Golyshin P.N."/>
        </authorList>
    </citation>
    <scope>NUCLEOTIDE SEQUENCE [LARGE SCALE GENOMIC DNA]</scope>
</reference>
<evidence type="ECO:0000313" key="3">
    <source>
        <dbReference type="Proteomes" id="UP000032749"/>
    </source>
</evidence>
<dbReference type="PATRIC" id="fig|698738.3.peg.2503"/>
<dbReference type="STRING" id="698738.OLEAN_C24200"/>
<name>R4YNG3_OLEAN</name>
<dbReference type="SUPFAM" id="SSF47336">
    <property type="entry name" value="ACP-like"/>
    <property type="match status" value="1"/>
</dbReference>
<keyword evidence="3" id="KW-1185">Reference proteome</keyword>
<dbReference type="HOGENOM" id="CLU_052637_0_0_6"/>
<dbReference type="InterPro" id="IPR046047">
    <property type="entry name" value="DUF6005"/>
</dbReference>
<dbReference type="OrthoDB" id="177586at2"/>
<dbReference type="PROSITE" id="PS50075">
    <property type="entry name" value="CARRIER"/>
    <property type="match status" value="1"/>
</dbReference>
<dbReference type="InterPro" id="IPR009081">
    <property type="entry name" value="PP-bd_ACP"/>
</dbReference>
<dbReference type="InterPro" id="IPR036736">
    <property type="entry name" value="ACP-like_sf"/>
</dbReference>
<accession>R4YNG3</accession>
<dbReference type="KEGG" id="oai:OLEAN_C24200"/>
<dbReference type="EMBL" id="FO203512">
    <property type="protein sequence ID" value="CCK76596.1"/>
    <property type="molecule type" value="Genomic_DNA"/>
</dbReference>
<evidence type="ECO:0000259" key="1">
    <source>
        <dbReference type="PROSITE" id="PS50075"/>
    </source>
</evidence>
<dbReference type="Proteomes" id="UP000032749">
    <property type="component" value="Chromosome"/>
</dbReference>
<dbReference type="Pfam" id="PF19468">
    <property type="entry name" value="DUF6005"/>
    <property type="match status" value="1"/>
</dbReference>
<protein>
    <recommendedName>
        <fullName evidence="1">Carrier domain-containing protein</fullName>
    </recommendedName>
</protein>